<name>A0A6J4PPD6_9BACT</name>
<organism evidence="2">
    <name type="scientific">uncultured Pyrinomonadaceae bacterium</name>
    <dbReference type="NCBI Taxonomy" id="2283094"/>
    <lineage>
        <taxon>Bacteria</taxon>
        <taxon>Pseudomonadati</taxon>
        <taxon>Acidobacteriota</taxon>
        <taxon>Blastocatellia</taxon>
        <taxon>Blastocatellales</taxon>
        <taxon>Pyrinomonadaceae</taxon>
        <taxon>environmental samples</taxon>
    </lineage>
</organism>
<feature type="transmembrane region" description="Helical" evidence="1">
    <location>
        <begin position="102"/>
        <end position="131"/>
    </location>
</feature>
<accession>A0A6J4PPD6</accession>
<keyword evidence="1" id="KW-1133">Transmembrane helix</keyword>
<keyword evidence="1" id="KW-0812">Transmembrane</keyword>
<proteinExistence type="predicted"/>
<dbReference type="AlphaFoldDB" id="A0A6J4PPD6"/>
<evidence type="ECO:0008006" key="3">
    <source>
        <dbReference type="Google" id="ProtNLM"/>
    </source>
</evidence>
<reference evidence="2" key="1">
    <citation type="submission" date="2020-02" db="EMBL/GenBank/DDBJ databases">
        <authorList>
            <person name="Meier V. D."/>
        </authorList>
    </citation>
    <scope>NUCLEOTIDE SEQUENCE</scope>
    <source>
        <strain evidence="2">AVDCRST_MAG74</strain>
    </source>
</reference>
<dbReference type="EMBL" id="CADCUR010000275">
    <property type="protein sequence ID" value="CAA9421724.1"/>
    <property type="molecule type" value="Genomic_DNA"/>
</dbReference>
<evidence type="ECO:0000313" key="2">
    <source>
        <dbReference type="EMBL" id="CAA9421724.1"/>
    </source>
</evidence>
<gene>
    <name evidence="2" type="ORF">AVDCRST_MAG74-3290</name>
</gene>
<evidence type="ECO:0000256" key="1">
    <source>
        <dbReference type="SAM" id="Phobius"/>
    </source>
</evidence>
<keyword evidence="1" id="KW-0472">Membrane</keyword>
<sequence length="172" mass="19445">MKERRRDAETPRHGDKIPAFRTVRVFAPQICSACGAEVEREFAKFCRICGKHLLEEYQPLDTLRASYRLQGKNFQFEKSDERGEENLFAENKNSASATAAAFLVYSLVPYLGILFCPGAFVMGGVGIFVSYRKPYLGGGKTSLYSIVLSVVVFAVQIFLWWLLYIIPELGRN</sequence>
<feature type="transmembrane region" description="Helical" evidence="1">
    <location>
        <begin position="143"/>
        <end position="166"/>
    </location>
</feature>
<protein>
    <recommendedName>
        <fullName evidence="3">Zinc-ribbon domain-containing protein</fullName>
    </recommendedName>
</protein>